<reference evidence="10" key="1">
    <citation type="submission" date="2020-09" db="EMBL/GenBank/DDBJ databases">
        <title>Draft Genome Sequence of Paenibacillus sp. WST5.</title>
        <authorList>
            <person name="Bao Z."/>
        </authorList>
    </citation>
    <scope>NUCLEOTIDE SEQUENCE</scope>
    <source>
        <strain evidence="10">WST5</strain>
    </source>
</reference>
<protein>
    <submittedName>
        <fullName evidence="10">Fibronectin type III domain-containing protein</fullName>
    </submittedName>
</protein>
<evidence type="ECO:0000256" key="3">
    <source>
        <dbReference type="ARBA" id="ARBA00022801"/>
    </source>
</evidence>
<dbReference type="Pfam" id="PF00041">
    <property type="entry name" value="fn3"/>
    <property type="match status" value="4"/>
</dbReference>
<keyword evidence="11" id="KW-1185">Reference proteome</keyword>
<evidence type="ECO:0000313" key="10">
    <source>
        <dbReference type="EMBL" id="MBD0379718.1"/>
    </source>
</evidence>
<evidence type="ECO:0000256" key="5">
    <source>
        <dbReference type="ARBA" id="ARBA00023295"/>
    </source>
</evidence>
<dbReference type="GO" id="GO:0030246">
    <property type="term" value="F:carbohydrate binding"/>
    <property type="evidence" value="ECO:0007669"/>
    <property type="project" value="InterPro"/>
</dbReference>
<feature type="domain" description="CBM6" evidence="9">
    <location>
        <begin position="168"/>
        <end position="299"/>
    </location>
</feature>
<dbReference type="GO" id="GO:0016798">
    <property type="term" value="F:hydrolase activity, acting on glycosyl bonds"/>
    <property type="evidence" value="ECO:0007669"/>
    <property type="project" value="UniProtKB-KW"/>
</dbReference>
<organism evidence="10 11">
    <name type="scientific">Paenibacillus sedimenti</name>
    <dbReference type="NCBI Taxonomy" id="2770274"/>
    <lineage>
        <taxon>Bacteria</taxon>
        <taxon>Bacillati</taxon>
        <taxon>Bacillota</taxon>
        <taxon>Bacilli</taxon>
        <taxon>Bacillales</taxon>
        <taxon>Paenibacillaceae</taxon>
        <taxon>Paenibacillus</taxon>
    </lineage>
</organism>
<sequence>MGDESLVKIRKKSLLFACSFLVAAQSLGLGGTALAESVEKVDDSQVIEQPASPAPSITTVTAATYGLDTIAPTAPSGLTTTGTTASTISLAWSASQDNVGVTEYEIFSNGSQVGSSKETAYTVSDLSPNKSYTFTVRAKDAAGNTSEQSKSLTATTTPVVALLAANQFVFEHESLTRTGTDAITVVSDTAASGGKILSFNSNAVGDYIEFDVNITEAGTYSIATAVKFYSSRGTAQLSIDGVAQGTPIDLYKAAASYGDLSNGNVTINTPGIKKFRYTVTGKNAASPGYSLALDAIKLVKQTASDTVAPTAPSGLTSPGKTDTSVSLSWTASTDNVGVTGYDVYSGTTVVGTTAGTSFTATGLTPATAYTFTVKAKDAAGNVSAASNAVSATTNPAVSGQTLFEIESLPQADSGDASVVNSDAAASGGQWENYSANAAGDYVEYALNVPKSGSYEVIIKAKKGTANGTAQLSIDGNNLGSAIDFYKSAAAFEDTSRGLINFPSAGFKIVRFTVTGKNAASTGYALPLDAIKLVGTADTQAPTAPSNLVVTGKTGSSVSLSWSASTDNVGVTNYEIYNGTTKVATSPASAGTSYTVNGLTPNTSYTFTVKAVDGAGNVSAASNALTVSTSSQLAITSLPLTLGGNNSLFIRNDASLWSWGYNGYGQLGNGTTNTQYQPIQTINLTDVKTSAGGSNHTLAIKNDGSLYAWGYNGYGQLGDNSTTYRYSPVLVSSQTGFTSVAAGENHSLALKNDGTVWAFGNNGEGQLGDGTNTTQKLPVQVSNLSSVKAIAAGKNFSTALKSDGTVWTWGSSNYGELGNGQTTKSNVPVQVAFGANNPLTGITAIASGDHHVLALKSDGTIWSWGYNGNGELGNGSTHSQTTPVQILNFGSVKSIAAGRYFSFAIKQDGSLWGWGYNGYGQLGLGHTTTRTVPVQLTTLPSVSAVTAGDNHTIALGNDGILYSWGHNNHGQLGNGTNMTYSLPQKVIGPNVNPADTTAPATVTDFRSSATSNARQVRLDWTLTTDDVSVSKYEIYNGKVLVGTTDPWYTNHTVSNLALNTTYNFTIKAIDASGNRSVASTVVTATTSDKAPPTTPKDLVLLGVTNSTITLTWTGSTDNDVVKQYNVYAGATKLGSTASTSLTLTGLTSNTLYNLTVKAEDDSGNQSAASTVLPVTTE</sequence>
<dbReference type="InterPro" id="IPR058923">
    <property type="entry name" value="RCC1-like_dom"/>
</dbReference>
<evidence type="ECO:0000256" key="1">
    <source>
        <dbReference type="ARBA" id="ARBA00022729"/>
    </source>
</evidence>
<comment type="caution">
    <text evidence="10">The sequence shown here is derived from an EMBL/GenBank/DDBJ whole genome shotgun (WGS) entry which is preliminary data.</text>
</comment>
<dbReference type="InterPro" id="IPR008979">
    <property type="entry name" value="Galactose-bd-like_sf"/>
</dbReference>
<proteinExistence type="predicted"/>
<dbReference type="Gene3D" id="2.60.120.260">
    <property type="entry name" value="Galactose-binding domain-like"/>
    <property type="match status" value="2"/>
</dbReference>
<dbReference type="Gene3D" id="2.130.10.30">
    <property type="entry name" value="Regulator of chromosome condensation 1/beta-lactamase-inhibitor protein II"/>
    <property type="match status" value="2"/>
</dbReference>
<dbReference type="Gene3D" id="2.60.40.10">
    <property type="entry name" value="Immunoglobulins"/>
    <property type="match status" value="5"/>
</dbReference>
<dbReference type="InterPro" id="IPR000408">
    <property type="entry name" value="Reg_chr_condens"/>
</dbReference>
<dbReference type="PANTHER" id="PTHR22870:SF466">
    <property type="entry name" value="ANKYRIN REPEAT-CONTAINING PROTEIN"/>
    <property type="match status" value="1"/>
</dbReference>
<dbReference type="GO" id="GO:0000272">
    <property type="term" value="P:polysaccharide catabolic process"/>
    <property type="evidence" value="ECO:0007669"/>
    <property type="project" value="UniProtKB-KW"/>
</dbReference>
<dbReference type="Pfam" id="PF00415">
    <property type="entry name" value="RCC1"/>
    <property type="match status" value="1"/>
</dbReference>
<keyword evidence="3" id="KW-0378">Hydrolase</keyword>
<dbReference type="EMBL" id="JACVVD010000002">
    <property type="protein sequence ID" value="MBD0379718.1"/>
    <property type="molecule type" value="Genomic_DNA"/>
</dbReference>
<dbReference type="PROSITE" id="PS50012">
    <property type="entry name" value="RCC1_3"/>
    <property type="match status" value="7"/>
</dbReference>
<feature type="domain" description="Fibronectin type-III" evidence="8">
    <location>
        <begin position="543"/>
        <end position="631"/>
    </location>
</feature>
<dbReference type="AlphaFoldDB" id="A0A926KNZ7"/>
<dbReference type="PROSITE" id="PS00626">
    <property type="entry name" value="RCC1_2"/>
    <property type="match status" value="2"/>
</dbReference>
<dbReference type="InterPro" id="IPR013783">
    <property type="entry name" value="Ig-like_fold"/>
</dbReference>
<dbReference type="SUPFAM" id="SSF49785">
    <property type="entry name" value="Galactose-binding domain-like"/>
    <property type="match status" value="2"/>
</dbReference>
<accession>A0A926KNZ7</accession>
<evidence type="ECO:0000313" key="11">
    <source>
        <dbReference type="Proteomes" id="UP000650466"/>
    </source>
</evidence>
<dbReference type="SUPFAM" id="SSF49265">
    <property type="entry name" value="Fibronectin type III"/>
    <property type="match status" value="4"/>
</dbReference>
<dbReference type="FunFam" id="2.60.40.10:FF:001114">
    <property type="entry name" value="Chitinase A1"/>
    <property type="match status" value="2"/>
</dbReference>
<feature type="domain" description="Fibronectin type-III" evidence="8">
    <location>
        <begin position="1090"/>
        <end position="1176"/>
    </location>
</feature>
<dbReference type="Proteomes" id="UP000650466">
    <property type="component" value="Unassembled WGS sequence"/>
</dbReference>
<dbReference type="InterPro" id="IPR009091">
    <property type="entry name" value="RCC1/BLIP-II"/>
</dbReference>
<evidence type="ECO:0000259" key="8">
    <source>
        <dbReference type="PROSITE" id="PS50853"/>
    </source>
</evidence>
<dbReference type="PANTHER" id="PTHR22870">
    <property type="entry name" value="REGULATOR OF CHROMOSOME CONDENSATION"/>
    <property type="match status" value="1"/>
</dbReference>
<dbReference type="InterPro" id="IPR051210">
    <property type="entry name" value="Ub_ligase/GEF_domain"/>
</dbReference>
<keyword evidence="1 7" id="KW-0732">Signal</keyword>
<name>A0A926KNZ7_9BACL</name>
<keyword evidence="5" id="KW-0326">Glycosidase</keyword>
<dbReference type="PROSITE" id="PS51175">
    <property type="entry name" value="CBM6"/>
    <property type="match status" value="2"/>
</dbReference>
<feature type="domain" description="CBM6" evidence="9">
    <location>
        <begin position="401"/>
        <end position="533"/>
    </location>
</feature>
<keyword evidence="2" id="KW-0677">Repeat</keyword>
<gene>
    <name evidence="10" type="ORF">ICC18_06290</name>
</gene>
<evidence type="ECO:0000256" key="2">
    <source>
        <dbReference type="ARBA" id="ARBA00022737"/>
    </source>
</evidence>
<dbReference type="CDD" id="cd00063">
    <property type="entry name" value="FN3"/>
    <property type="match status" value="5"/>
</dbReference>
<dbReference type="PROSITE" id="PS50853">
    <property type="entry name" value="FN3"/>
    <property type="match status" value="5"/>
</dbReference>
<evidence type="ECO:0000256" key="4">
    <source>
        <dbReference type="ARBA" id="ARBA00023277"/>
    </source>
</evidence>
<feature type="chain" id="PRO_5037610829" evidence="7">
    <location>
        <begin position="36"/>
        <end position="1176"/>
    </location>
</feature>
<feature type="domain" description="Fibronectin type-III" evidence="8">
    <location>
        <begin position="308"/>
        <end position="396"/>
    </location>
</feature>
<feature type="domain" description="Fibronectin type-III" evidence="8">
    <location>
        <begin position="997"/>
        <end position="1088"/>
    </location>
</feature>
<feature type="domain" description="Fibronectin type-III" evidence="8">
    <location>
        <begin position="74"/>
        <end position="159"/>
    </location>
</feature>
<dbReference type="InterPro" id="IPR003961">
    <property type="entry name" value="FN3_dom"/>
</dbReference>
<keyword evidence="6" id="KW-0624">Polysaccharide degradation</keyword>
<evidence type="ECO:0000256" key="7">
    <source>
        <dbReference type="SAM" id="SignalP"/>
    </source>
</evidence>
<dbReference type="InterPro" id="IPR036116">
    <property type="entry name" value="FN3_sf"/>
</dbReference>
<dbReference type="SUPFAM" id="SSF50985">
    <property type="entry name" value="RCC1/BLIP-II"/>
    <property type="match status" value="1"/>
</dbReference>
<evidence type="ECO:0000259" key="9">
    <source>
        <dbReference type="PROSITE" id="PS51175"/>
    </source>
</evidence>
<keyword evidence="4" id="KW-0119">Carbohydrate metabolism</keyword>
<dbReference type="SMART" id="SM00060">
    <property type="entry name" value="FN3"/>
    <property type="match status" value="5"/>
</dbReference>
<evidence type="ECO:0000256" key="6">
    <source>
        <dbReference type="ARBA" id="ARBA00023326"/>
    </source>
</evidence>
<dbReference type="InterPro" id="IPR005084">
    <property type="entry name" value="CBM6"/>
</dbReference>
<dbReference type="Pfam" id="PF25390">
    <property type="entry name" value="WD40_RLD"/>
    <property type="match status" value="1"/>
</dbReference>
<dbReference type="PRINTS" id="PR00633">
    <property type="entry name" value="RCCNDNSATION"/>
</dbReference>
<feature type="signal peptide" evidence="7">
    <location>
        <begin position="1"/>
        <end position="35"/>
    </location>
</feature>